<dbReference type="Proteomes" id="UP001596241">
    <property type="component" value="Unassembled WGS sequence"/>
</dbReference>
<keyword evidence="4" id="KW-1185">Reference proteome</keyword>
<organism evidence="3 4">
    <name type="scientific">Streptomyces ramulosus</name>
    <dbReference type="NCBI Taxonomy" id="47762"/>
    <lineage>
        <taxon>Bacteria</taxon>
        <taxon>Bacillati</taxon>
        <taxon>Actinomycetota</taxon>
        <taxon>Actinomycetes</taxon>
        <taxon>Kitasatosporales</taxon>
        <taxon>Streptomycetaceae</taxon>
        <taxon>Streptomyces</taxon>
    </lineage>
</organism>
<feature type="region of interest" description="Disordered" evidence="1">
    <location>
        <begin position="212"/>
        <end position="255"/>
    </location>
</feature>
<gene>
    <name evidence="3" type="ORF">ACFP3M_30645</name>
</gene>
<feature type="region of interest" description="Disordered" evidence="1">
    <location>
        <begin position="26"/>
        <end position="51"/>
    </location>
</feature>
<feature type="compositionally biased region" description="Low complexity" evidence="1">
    <location>
        <begin position="229"/>
        <end position="253"/>
    </location>
</feature>
<keyword evidence="2" id="KW-0732">Signal</keyword>
<feature type="signal peptide" evidence="2">
    <location>
        <begin position="1"/>
        <end position="26"/>
    </location>
</feature>
<comment type="caution">
    <text evidence="3">The sequence shown here is derived from an EMBL/GenBank/DDBJ whole genome shotgun (WGS) entry which is preliminary data.</text>
</comment>
<sequence length="299" mass="30524">MRTLRTLTAALLAAGSLLTAAAPALADDPAPTATDGSPSPGSDGEAPAPTEAGTSFRTAALMLPGQRATADASTGDYLYWAVPLDQGQDATVRAKVKLPETARHGAATWRLDVYDGLRRRQACRYGMQARTVPADAASVELACTLRTVRAWAEPWSDDPLPGRYYLRLTTTEQPQEDLGLPVRAEVTADVKDAGGAHAVDGALAAPLVPGATAASGAEEQDQAGDEAADGASSSPSTDAASPAVPASAAAEPDGGWASGWWSDRWIWTAAGGVAAALAGIAGYRLTAGRGRPSRVPPGV</sequence>
<feature type="compositionally biased region" description="Acidic residues" evidence="1">
    <location>
        <begin position="218"/>
        <end position="228"/>
    </location>
</feature>
<accession>A0ABW1FUT2</accession>
<evidence type="ECO:0008006" key="5">
    <source>
        <dbReference type="Google" id="ProtNLM"/>
    </source>
</evidence>
<proteinExistence type="predicted"/>
<feature type="compositionally biased region" description="Low complexity" evidence="1">
    <location>
        <begin position="26"/>
        <end position="38"/>
    </location>
</feature>
<evidence type="ECO:0000256" key="2">
    <source>
        <dbReference type="SAM" id="SignalP"/>
    </source>
</evidence>
<dbReference type="RefSeq" id="WP_345077253.1">
    <property type="nucleotide sequence ID" value="NZ_BAAAWG010000001.1"/>
</dbReference>
<name>A0ABW1FUT2_9ACTN</name>
<dbReference type="EMBL" id="JBHSPW010000019">
    <property type="protein sequence ID" value="MFC5897171.1"/>
    <property type="molecule type" value="Genomic_DNA"/>
</dbReference>
<evidence type="ECO:0000256" key="1">
    <source>
        <dbReference type="SAM" id="MobiDB-lite"/>
    </source>
</evidence>
<protein>
    <recommendedName>
        <fullName evidence="5">Secreted protein</fullName>
    </recommendedName>
</protein>
<feature type="chain" id="PRO_5045142434" description="Secreted protein" evidence="2">
    <location>
        <begin position="27"/>
        <end position="299"/>
    </location>
</feature>
<reference evidence="4" key="1">
    <citation type="journal article" date="2019" name="Int. J. Syst. Evol. Microbiol.">
        <title>The Global Catalogue of Microorganisms (GCM) 10K type strain sequencing project: providing services to taxonomists for standard genome sequencing and annotation.</title>
        <authorList>
            <consortium name="The Broad Institute Genomics Platform"/>
            <consortium name="The Broad Institute Genome Sequencing Center for Infectious Disease"/>
            <person name="Wu L."/>
            <person name="Ma J."/>
        </authorList>
    </citation>
    <scope>NUCLEOTIDE SEQUENCE [LARGE SCALE GENOMIC DNA]</scope>
    <source>
        <strain evidence="4">CGMCC 1.15809</strain>
    </source>
</reference>
<evidence type="ECO:0000313" key="4">
    <source>
        <dbReference type="Proteomes" id="UP001596241"/>
    </source>
</evidence>
<evidence type="ECO:0000313" key="3">
    <source>
        <dbReference type="EMBL" id="MFC5897171.1"/>
    </source>
</evidence>